<comment type="caution">
    <text evidence="1">The sequence shown here is derived from an EMBL/GenBank/DDBJ whole genome shotgun (WGS) entry which is preliminary data.</text>
</comment>
<dbReference type="EMBL" id="CAJVPY010009999">
    <property type="protein sequence ID" value="CAG8714513.1"/>
    <property type="molecule type" value="Genomic_DNA"/>
</dbReference>
<protein>
    <submittedName>
        <fullName evidence="1">18182_t:CDS:1</fullName>
    </submittedName>
</protein>
<evidence type="ECO:0000313" key="2">
    <source>
        <dbReference type="Proteomes" id="UP000789405"/>
    </source>
</evidence>
<accession>A0A9N9I036</accession>
<dbReference type="AlphaFoldDB" id="A0A9N9I036"/>
<feature type="non-terminal residue" evidence="1">
    <location>
        <position position="1"/>
    </location>
</feature>
<dbReference type="Proteomes" id="UP000789405">
    <property type="component" value="Unassembled WGS sequence"/>
</dbReference>
<proteinExistence type="predicted"/>
<sequence length="56" mass="6337">KNTAQSTQIVLIVVFLKKKEEQKNHPSWQNSTKLDTVKNLLMPGTLFYFCGIAADV</sequence>
<organism evidence="1 2">
    <name type="scientific">Dentiscutata erythropus</name>
    <dbReference type="NCBI Taxonomy" id="1348616"/>
    <lineage>
        <taxon>Eukaryota</taxon>
        <taxon>Fungi</taxon>
        <taxon>Fungi incertae sedis</taxon>
        <taxon>Mucoromycota</taxon>
        <taxon>Glomeromycotina</taxon>
        <taxon>Glomeromycetes</taxon>
        <taxon>Diversisporales</taxon>
        <taxon>Gigasporaceae</taxon>
        <taxon>Dentiscutata</taxon>
    </lineage>
</organism>
<evidence type="ECO:0000313" key="1">
    <source>
        <dbReference type="EMBL" id="CAG8714513.1"/>
    </source>
</evidence>
<gene>
    <name evidence="1" type="ORF">DERYTH_LOCUS13834</name>
</gene>
<name>A0A9N9I036_9GLOM</name>
<reference evidence="1" key="1">
    <citation type="submission" date="2021-06" db="EMBL/GenBank/DDBJ databases">
        <authorList>
            <person name="Kallberg Y."/>
            <person name="Tangrot J."/>
            <person name="Rosling A."/>
        </authorList>
    </citation>
    <scope>NUCLEOTIDE SEQUENCE</scope>
    <source>
        <strain evidence="1">MA453B</strain>
    </source>
</reference>
<keyword evidence="2" id="KW-1185">Reference proteome</keyword>